<sequence length="343" mass="40708">MINTGYELFKINIDKLYTLNYNTFLMNNYKKSSTILIKSLCEKCSNYLVDDLYDTLLPLLKSINVVFHNSKHFIKNSLVTNFINNDKLHNDIDKLINILCDKIIKIQTDKTLAIDNYNKYIRYLNTIKPLLYYDFNIDDIIQMLTNSVSYYCCNELYSIISCASPYNLDDVERYLCILYDIDKNFNIRDAIVGLLSHTLVFYNDNNKKNHFVISSKIMNWKNIFKLSNKFIFELNLEYILKMYSELSIVENKYKSVKKINYLGNDKNMLLYQMETFWHSEAVKNILNKNTVLNKYKEKIELIKYLSSSCRIIVMNQIEFVVPNNYVKFELLLEESIVDYLTNL</sequence>
<evidence type="ECO:0000313" key="1">
    <source>
        <dbReference type="EMBL" id="ARF10145.1"/>
    </source>
</evidence>
<name>A0A1V0SEJ7_9VIRU</name>
<dbReference type="EMBL" id="KY684103">
    <property type="protein sequence ID" value="ARF10145.1"/>
    <property type="molecule type" value="Genomic_DNA"/>
</dbReference>
<proteinExistence type="predicted"/>
<protein>
    <submittedName>
        <fullName evidence="1">Uncharacterized protein</fullName>
    </submittedName>
</protein>
<organism evidence="1">
    <name type="scientific">Hokovirus HKV1</name>
    <dbReference type="NCBI Taxonomy" id="1977638"/>
    <lineage>
        <taxon>Viruses</taxon>
        <taxon>Varidnaviria</taxon>
        <taxon>Bamfordvirae</taxon>
        <taxon>Nucleocytoviricota</taxon>
        <taxon>Megaviricetes</taxon>
        <taxon>Imitervirales</taxon>
        <taxon>Mimiviridae</taxon>
        <taxon>Klosneuvirinae</taxon>
        <taxon>Hokovirus</taxon>
    </lineage>
</organism>
<gene>
    <name evidence="1" type="ORF">Hokovirus_1_24</name>
</gene>
<accession>A0A1V0SEJ7</accession>
<reference evidence="1" key="1">
    <citation type="journal article" date="2017" name="Science">
        <title>Giant viruses with an expanded complement of translation system components.</title>
        <authorList>
            <person name="Schulz F."/>
            <person name="Yutin N."/>
            <person name="Ivanova N.N."/>
            <person name="Ortega D.R."/>
            <person name="Lee T.K."/>
            <person name="Vierheilig J."/>
            <person name="Daims H."/>
            <person name="Horn M."/>
            <person name="Wagner M."/>
            <person name="Jensen G.J."/>
            <person name="Kyrpides N.C."/>
            <person name="Koonin E.V."/>
            <person name="Woyke T."/>
        </authorList>
    </citation>
    <scope>NUCLEOTIDE SEQUENCE</scope>
    <source>
        <strain evidence="1">HKV1</strain>
    </source>
</reference>